<sequence>MQSQEQVREELLQRIRTRFSLVLRNESLDLDYLLDVTQQEYSLASMASHHLNIPTELLNGLWDLINILSLPVQSLGGDSTNALDIVSVAVGNLGRPRLEIQSDDLKHLLSTALPLEHLAQLYGVSRRTLNRRMKEHGLSVRGCYSKMSDDELDVLVRSIKSRMPHAGFRLMKGELLARGHRVQWHRVQAVMHRVDGAGILARMIQLGFVARRSYCVPAPLSLVHIDTNHKLIRYNIVIFGGIDGFSRKIMYLNAAADNKASTAFSFFLDGVRKHGWPSRVRGDQGVENVDIARCMFSVRGFGRGSFIAGKSVHNQRIERLWRDVCADSLLAYDRDFLLSIRSRMDDLQNSNAGHLFPPPLETDAGPASELVFPHASPPPLETDNSPASGLVLPVGLPLPRRPWKKKRGKRGGFFVQLRRIRRGDAISERCSVTMMRRIQRHLNRVELISLLPGPHGAECYMDASEVWSTGRLGALGAESCTSAWDVRMIRQPGAHEAKRCVGASEPRMMRWPTASDQLAAHNHGRCGDRLITSDFCVWGMERCFLSSPDTRGGCLVPVFPMDSTGFPSCSRIRRTRFGRHNQRGINPANLRCIARSDATGLSPPSGAQSIRFALINARS</sequence>
<dbReference type="InterPro" id="IPR058913">
    <property type="entry name" value="Integrase_dom_put"/>
</dbReference>
<evidence type="ECO:0000259" key="2">
    <source>
        <dbReference type="Pfam" id="PF24764"/>
    </source>
</evidence>
<dbReference type="PANTHER" id="PTHR46791">
    <property type="entry name" value="EXPRESSED PROTEIN"/>
    <property type="match status" value="1"/>
</dbReference>
<feature type="region of interest" description="Disordered" evidence="1">
    <location>
        <begin position="366"/>
        <end position="386"/>
    </location>
</feature>
<reference evidence="3" key="2">
    <citation type="submission" date="2016-06" db="EMBL/GenBank/DDBJ databases">
        <title>The genome of a short-lived fish provides insights into sex chromosome evolution and the genetic control of aging.</title>
        <authorList>
            <person name="Reichwald K."/>
            <person name="Felder M."/>
            <person name="Petzold A."/>
            <person name="Koch P."/>
            <person name="Groth M."/>
            <person name="Platzer M."/>
        </authorList>
    </citation>
    <scope>NUCLEOTIDE SEQUENCE</scope>
    <source>
        <tissue evidence="3">Brain</tissue>
    </source>
</reference>
<reference evidence="3" key="1">
    <citation type="submission" date="2016-05" db="EMBL/GenBank/DDBJ databases">
        <authorList>
            <person name="Lavstsen T."/>
            <person name="Jespersen J.S."/>
        </authorList>
    </citation>
    <scope>NUCLEOTIDE SEQUENCE</scope>
    <source>
        <tissue evidence="3">Brain</tissue>
    </source>
</reference>
<dbReference type="Pfam" id="PF24764">
    <property type="entry name" value="rva_4"/>
    <property type="match status" value="1"/>
</dbReference>
<gene>
    <name evidence="3" type="primary">ERAL1</name>
</gene>
<proteinExistence type="predicted"/>
<dbReference type="SUPFAM" id="SSF53098">
    <property type="entry name" value="Ribonuclease H-like"/>
    <property type="match status" value="1"/>
</dbReference>
<dbReference type="AlphaFoldDB" id="A0A1A8GBJ7"/>
<dbReference type="EMBL" id="HAEB01021217">
    <property type="protein sequence ID" value="SBQ67744.1"/>
    <property type="molecule type" value="Transcribed_RNA"/>
</dbReference>
<evidence type="ECO:0000256" key="1">
    <source>
        <dbReference type="SAM" id="MobiDB-lite"/>
    </source>
</evidence>
<protein>
    <submittedName>
        <fullName evidence="3">Era G-protein-like 1</fullName>
    </submittedName>
</protein>
<organism evidence="3">
    <name type="scientific">Nothobranchius korthausae</name>
    <dbReference type="NCBI Taxonomy" id="1143690"/>
    <lineage>
        <taxon>Eukaryota</taxon>
        <taxon>Metazoa</taxon>
        <taxon>Chordata</taxon>
        <taxon>Craniata</taxon>
        <taxon>Vertebrata</taxon>
        <taxon>Euteleostomi</taxon>
        <taxon>Actinopterygii</taxon>
        <taxon>Neopterygii</taxon>
        <taxon>Teleostei</taxon>
        <taxon>Neoteleostei</taxon>
        <taxon>Acanthomorphata</taxon>
        <taxon>Ovalentaria</taxon>
        <taxon>Atherinomorphae</taxon>
        <taxon>Cyprinodontiformes</taxon>
        <taxon>Nothobranchiidae</taxon>
        <taxon>Nothobranchius</taxon>
    </lineage>
</organism>
<dbReference type="InterPro" id="IPR012337">
    <property type="entry name" value="RNaseH-like_sf"/>
</dbReference>
<feature type="non-terminal residue" evidence="3">
    <location>
        <position position="619"/>
    </location>
</feature>
<evidence type="ECO:0000313" key="3">
    <source>
        <dbReference type="EMBL" id="SBQ67744.1"/>
    </source>
</evidence>
<name>A0A1A8GBJ7_9TELE</name>
<accession>A0A1A8GBJ7</accession>
<feature type="domain" description="Integrase core" evidence="2">
    <location>
        <begin position="214"/>
        <end position="339"/>
    </location>
</feature>
<dbReference type="PANTHER" id="PTHR46791:SF11">
    <property type="entry name" value="INTEGRASE CATALYTIC DOMAIN-CONTAINING PROTEIN"/>
    <property type="match status" value="1"/>
</dbReference>